<keyword evidence="5" id="KW-0732">Signal</keyword>
<protein>
    <recommendedName>
        <fullName evidence="6">Lipase domain-containing protein</fullName>
    </recommendedName>
</protein>
<evidence type="ECO:0000313" key="7">
    <source>
        <dbReference type="EMBL" id="CAH0555109.1"/>
    </source>
</evidence>
<evidence type="ECO:0000256" key="2">
    <source>
        <dbReference type="ARBA" id="ARBA00010701"/>
    </source>
</evidence>
<dbReference type="SUPFAM" id="SSF53474">
    <property type="entry name" value="alpha/beta-Hydrolases"/>
    <property type="match status" value="1"/>
</dbReference>
<dbReference type="EMBL" id="OV121135">
    <property type="protein sequence ID" value="CAH0555109.1"/>
    <property type="molecule type" value="Genomic_DNA"/>
</dbReference>
<proteinExistence type="inferred from homology"/>
<comment type="subcellular location">
    <subcellularLocation>
        <location evidence="1">Secreted</location>
    </subcellularLocation>
</comment>
<dbReference type="InterPro" id="IPR033906">
    <property type="entry name" value="Lipase_N"/>
</dbReference>
<evidence type="ECO:0000256" key="5">
    <source>
        <dbReference type="SAM" id="SignalP"/>
    </source>
</evidence>
<name>A0A9P0FG02_BRAAE</name>
<dbReference type="GO" id="GO:0016298">
    <property type="term" value="F:lipase activity"/>
    <property type="evidence" value="ECO:0007669"/>
    <property type="project" value="InterPro"/>
</dbReference>
<organism evidence="7 8">
    <name type="scientific">Brassicogethes aeneus</name>
    <name type="common">Rape pollen beetle</name>
    <name type="synonym">Meligethes aeneus</name>
    <dbReference type="NCBI Taxonomy" id="1431903"/>
    <lineage>
        <taxon>Eukaryota</taxon>
        <taxon>Metazoa</taxon>
        <taxon>Ecdysozoa</taxon>
        <taxon>Arthropoda</taxon>
        <taxon>Hexapoda</taxon>
        <taxon>Insecta</taxon>
        <taxon>Pterygota</taxon>
        <taxon>Neoptera</taxon>
        <taxon>Endopterygota</taxon>
        <taxon>Coleoptera</taxon>
        <taxon>Polyphaga</taxon>
        <taxon>Cucujiformia</taxon>
        <taxon>Nitidulidae</taxon>
        <taxon>Meligethinae</taxon>
        <taxon>Brassicogethes</taxon>
    </lineage>
</organism>
<dbReference type="AlphaFoldDB" id="A0A9P0FG02"/>
<dbReference type="GO" id="GO:0016042">
    <property type="term" value="P:lipid catabolic process"/>
    <property type="evidence" value="ECO:0007669"/>
    <property type="project" value="TreeGrafter"/>
</dbReference>
<keyword evidence="8" id="KW-1185">Reference proteome</keyword>
<evidence type="ECO:0000313" key="8">
    <source>
        <dbReference type="Proteomes" id="UP001154078"/>
    </source>
</evidence>
<evidence type="ECO:0000256" key="3">
    <source>
        <dbReference type="ARBA" id="ARBA00022525"/>
    </source>
</evidence>
<dbReference type="Gene3D" id="3.40.50.1820">
    <property type="entry name" value="alpha/beta hydrolase"/>
    <property type="match status" value="1"/>
</dbReference>
<comment type="similarity">
    <text evidence="2 4">Belongs to the AB hydrolase superfamily. Lipase family.</text>
</comment>
<dbReference type="PRINTS" id="PR00821">
    <property type="entry name" value="TAGLIPASE"/>
</dbReference>
<dbReference type="PANTHER" id="PTHR11610">
    <property type="entry name" value="LIPASE"/>
    <property type="match status" value="1"/>
</dbReference>
<dbReference type="CDD" id="cd00707">
    <property type="entry name" value="Pancreat_lipase_like"/>
    <property type="match status" value="1"/>
</dbReference>
<gene>
    <name evidence="7" type="ORF">MELIAE_LOCUS6545</name>
</gene>
<dbReference type="PANTHER" id="PTHR11610:SF173">
    <property type="entry name" value="LIPASE DOMAIN-CONTAINING PROTEIN-RELATED"/>
    <property type="match status" value="1"/>
</dbReference>
<evidence type="ECO:0000256" key="4">
    <source>
        <dbReference type="RuleBase" id="RU004262"/>
    </source>
</evidence>
<dbReference type="GO" id="GO:0017171">
    <property type="term" value="F:serine hydrolase activity"/>
    <property type="evidence" value="ECO:0007669"/>
    <property type="project" value="TreeGrafter"/>
</dbReference>
<dbReference type="InterPro" id="IPR029058">
    <property type="entry name" value="AB_hydrolase_fold"/>
</dbReference>
<evidence type="ECO:0000259" key="6">
    <source>
        <dbReference type="Pfam" id="PF00151"/>
    </source>
</evidence>
<keyword evidence="3" id="KW-0964">Secreted</keyword>
<feature type="domain" description="Lipase" evidence="6">
    <location>
        <begin position="40"/>
        <end position="268"/>
    </location>
</feature>
<dbReference type="InterPro" id="IPR013818">
    <property type="entry name" value="Lipase"/>
</dbReference>
<dbReference type="OrthoDB" id="199913at2759"/>
<reference evidence="7" key="1">
    <citation type="submission" date="2021-12" db="EMBL/GenBank/DDBJ databases">
        <authorList>
            <person name="King R."/>
        </authorList>
    </citation>
    <scope>NUCLEOTIDE SEQUENCE</scope>
</reference>
<feature type="chain" id="PRO_5040428501" description="Lipase domain-containing protein" evidence="5">
    <location>
        <begin position="24"/>
        <end position="318"/>
    </location>
</feature>
<dbReference type="InterPro" id="IPR000734">
    <property type="entry name" value="TAG_lipase"/>
</dbReference>
<dbReference type="Pfam" id="PF00151">
    <property type="entry name" value="Lipase"/>
    <property type="match status" value="1"/>
</dbReference>
<evidence type="ECO:0000256" key="1">
    <source>
        <dbReference type="ARBA" id="ARBA00004613"/>
    </source>
</evidence>
<feature type="signal peptide" evidence="5">
    <location>
        <begin position="1"/>
        <end position="23"/>
    </location>
</feature>
<accession>A0A9P0FG02</accession>
<dbReference type="Proteomes" id="UP001154078">
    <property type="component" value="Chromosome 4"/>
</dbReference>
<dbReference type="GO" id="GO:0005615">
    <property type="term" value="C:extracellular space"/>
    <property type="evidence" value="ECO:0007669"/>
    <property type="project" value="TreeGrafter"/>
</dbReference>
<sequence length="318" mass="35947">MVKRLKIIIIISTFTCLVSVTETVQHKEYYRSLPPVDYSLANAEKNDVKYRLFTNISDETGTFLTEESVKNINIKKYVPTIVLIHGWTTNDTSPWYPIVKNKYFEKGTHNIIYINWQKAGNLEYDVSSANIKPVGKYIAEFLIKSGIQREQVHIIGHSLGSQLASFIGKFYTKLTGEKLGRITGLDPAGPKFEHPLLPENLHLSQKDAEFVDVIHTDIEWFGYTMPIGHIDFYPNNGGHQPGCPTREIDDNCSHARSTLYFAESISKSIVATECTIEAEDTINIKTIEGGKQVIFGQKTNKKARGSYVFSTNSEKLFL</sequence>